<feature type="compositionally biased region" description="Polar residues" evidence="4">
    <location>
        <begin position="949"/>
        <end position="965"/>
    </location>
</feature>
<evidence type="ECO:0000256" key="3">
    <source>
        <dbReference type="ARBA" id="ARBA00022729"/>
    </source>
</evidence>
<dbReference type="GO" id="GO:0005975">
    <property type="term" value="P:carbohydrate metabolic process"/>
    <property type="evidence" value="ECO:0007669"/>
    <property type="project" value="UniProtKB-ARBA"/>
</dbReference>
<feature type="domain" description="SD-repeat containing protein B" evidence="7">
    <location>
        <begin position="1268"/>
        <end position="1391"/>
    </location>
</feature>
<feature type="domain" description="SD-repeat containing protein B" evidence="7">
    <location>
        <begin position="591"/>
        <end position="715"/>
    </location>
</feature>
<keyword evidence="5" id="KW-0472">Membrane</keyword>
<keyword evidence="5" id="KW-0812">Transmembrane</keyword>
<reference evidence="8" key="1">
    <citation type="submission" date="2024-02" db="EMBL/GenBank/DDBJ databases">
        <title>Tomenella chthoni gen. nov. sp. nov., a member of the family Jonesiaceae isolated from bat guano.</title>
        <authorList>
            <person name="Miller S.L."/>
            <person name="King J."/>
            <person name="Sankaranarayanan K."/>
            <person name="Lawson P.A."/>
        </authorList>
    </citation>
    <scope>NUCLEOTIDE SEQUENCE</scope>
    <source>
        <strain evidence="8">BS-20</strain>
    </source>
</reference>
<proteinExistence type="predicted"/>
<feature type="region of interest" description="Disordered" evidence="4">
    <location>
        <begin position="932"/>
        <end position="976"/>
    </location>
</feature>
<keyword evidence="2" id="KW-0964">Secreted</keyword>
<feature type="region of interest" description="Disordered" evidence="4">
    <location>
        <begin position="1481"/>
        <end position="1523"/>
    </location>
</feature>
<dbReference type="Gene3D" id="2.60.40.10">
    <property type="entry name" value="Immunoglobulins"/>
    <property type="match status" value="11"/>
</dbReference>
<sequence length="1972" mass="206208">MKRFLATAAAFSMLGAVGVVGAQTAYAGPGDGTITVHVVEDKDGDKVRTNADSNLQGVTVTLTNAAGEEHTGVTGTNGQLRMTAAQNPLTGGVYRVEVTNPDPDRFTEAQVGSNYVDPQLAPAVSFIDVTAGKAANISVGFVDLAGPIDLNPTLFSAIHPDNIWAVTEDEPEIYKISANLQESKPTQVTARGTVGTVYGMGVDPVTRDLFAGAFAKRGSDYGPGGPGAVYRVNPDTGASSVYVTVPDVGTTAHNFADKQDFAFRTAVGRESLGDVDVSPDGKWLSVMNLKTDSIVVYPVQSAPNPAPIQTLAITPQDCSTDWAPFAIEQSGDTVYVGATCGETIKAYVLEYERAVDGTLTFIDVVMESDLTTIPGRNLQQVFSGSLTCFTAKWNAWSDDIPQDCIDGATPYPLGPPNPKSFDTFAWQFAFAQPQLADIEVMNDGKLAVSFRDRSGDQYSSILYVGERSTGGDAYHTNIPAGDLLFACGDGANGFVLNCGATTENVKEDVVLFHLEAAFGGIAYMPATDHIITNQIDPDGTVNRIGLRGYQSNGVVYNDASDWGDGVILTSGFKKAAGLADIEVLLKALTQQVGNRVWIDTDKDGIQGPDEPAVPGVQVSLYNEEGVVIATTETDANGEYYFDTDDGLAPETNYEIRLDRPADFEAGGPLEGMSVTQTSAAGSEAIDNNGVLSSGVVVAAFTSPVQGTNDHSIDFGFIETTLVSVGDYVWIDANDNGVQDAGEVPVAGVTVNLLSADGETVVATTTTDADGYYVFTDLPVDTDYVVEFPTTVTVDGVEYVLTEPNRGGDDAADSDADVSTGRVSITTPSSGENLDGPGEADDPTIDAGYVPVPPVLVSVGDYVWIDANDDGVQDAGEVPVAGVTVNLLSADGETVVATTTTDADGYYVFTDLPVDTDYVVEFPTTVTVDGDEYVLTGPNRGGDDAADSNADVSTGRVSITTPSSGENLDGPGEADDPTIDAGYVPVVVPPVLVSIGDLVWIDEDGNGIQDEGEPGVPGVTVILETPDGQEVATTETDEDGFYVFPDLDPETEYVVKFPPTVTVDGVEYELTPPSQGDDVAKDSNPDPETGKTPVVTTPSSGENSDGPGEADDPTIDAGYVPVPPVLVSVGDYVWIDANDDGVQDAGEVPVAGVTVNLLSADGETVVATTTTDADGYYVFTDLPVDTDYVVEFPTTVTVDGDEYVLTGPNRGGNDSNDSDADVATGQVAVMTPTGHRDGTPGNSGLPGQADDPTIDAGYVPVPVPPVLVSIGDYVWIDANDNGIQDEGEAPVADVTVRLLDADGQTIRTTTTDPNGFYSFTDLDLDTDYVVVFPPSVSVEGQEYLLTQPGQGGNSANDSNPNTISGQAPVTTPTSGNNSGAPGETDDPTIDAGYVPVPAPPVLVSVGDYVWIDANDNGIQDEGEAPVAGATVTLYAADGETVIAVTQTDADGYYAFTDLPVETEFIIEFPVTVTVEGKVYPLTEPNRGGDDAGDSDANVSTGRVSITTPSSGNNSGAPGEADDPTIDAGYVPVLVSIGDLVWIDEDGNGIQDEGEPGVPGVTVILETPDGQEVATTETDEDGFYVFPDLDPETEYVVKFPPTVTVDDVEYELTPPSQGDDRTKDSNPDPDTGKTPLITTPSEGNNSTEPGTADLPTIDAGYKPVPVPEPVVVSIGDYVWVDKDGDGKQDPNEPGIPGVTVKLLTPEGKEIKRTVTDKDGFYSFTDLTPGTDFIIEFPTTVMIQDVEYVLTTPDQGNDDGKDSDADTKTGRVSVTTPEDGLNLSEPGKTDNPTFDAGFVPVEEAPTLVSVGDFVWVDKDGDGKQNPNEPGIPGVTVRLLSPEGKEIKTAVTDKDGFYSFTDLTPDTEYIIEFPTTVTVDGKQHKLTVSGKGGNPALDSDADSKSGRVLIKTPKTGTNSGAPGEADDPTIDAGFVIVSSGDLPTTGGESPWPVLIGAMLIVGAGALLMRARSRKTL</sequence>
<feature type="domain" description="SD-repeat containing protein B" evidence="7">
    <location>
        <begin position="1127"/>
        <end position="1230"/>
    </location>
</feature>
<feature type="region of interest" description="Disordered" evidence="4">
    <location>
        <begin position="1066"/>
        <end position="1117"/>
    </location>
</feature>
<feature type="domain" description="SD-repeat containing protein B" evidence="7">
    <location>
        <begin position="993"/>
        <end position="1102"/>
    </location>
</feature>
<evidence type="ECO:0000256" key="6">
    <source>
        <dbReference type="SAM" id="SignalP"/>
    </source>
</evidence>
<gene>
    <name evidence="8" type="ORF">V5R04_15180</name>
</gene>
<feature type="domain" description="SD-repeat containing protein B" evidence="7">
    <location>
        <begin position="1534"/>
        <end position="1645"/>
    </location>
</feature>
<feature type="region of interest" description="Disordered" evidence="4">
    <location>
        <begin position="802"/>
        <end position="842"/>
    </location>
</feature>
<protein>
    <submittedName>
        <fullName evidence="8">SdrD B-like domain-containing protein</fullName>
    </submittedName>
</protein>
<dbReference type="EMBL" id="CP146203">
    <property type="protein sequence ID" value="XBH21532.1"/>
    <property type="molecule type" value="Genomic_DNA"/>
</dbReference>
<accession>A0AAU7DTN2</accession>
<feature type="compositionally biased region" description="Polar residues" evidence="4">
    <location>
        <begin position="1093"/>
        <end position="1102"/>
    </location>
</feature>
<feature type="compositionally biased region" description="Polar residues" evidence="4">
    <location>
        <begin position="1634"/>
        <end position="1647"/>
    </location>
</feature>
<name>A0AAU7DTN2_9MICO</name>
<feature type="compositionally biased region" description="Polar residues" evidence="4">
    <location>
        <begin position="1352"/>
        <end position="1378"/>
    </location>
</feature>
<dbReference type="SUPFAM" id="SSF63825">
    <property type="entry name" value="YWTD domain"/>
    <property type="match status" value="1"/>
</dbReference>
<feature type="transmembrane region" description="Helical" evidence="5">
    <location>
        <begin position="1947"/>
        <end position="1964"/>
    </location>
</feature>
<evidence type="ECO:0000256" key="1">
    <source>
        <dbReference type="ARBA" id="ARBA00004613"/>
    </source>
</evidence>
<feature type="region of interest" description="Disordered" evidence="4">
    <location>
        <begin position="1748"/>
        <end position="1789"/>
    </location>
</feature>
<dbReference type="PANTHER" id="PTHR23303:SF15">
    <property type="entry name" value="COLOSSIN-A"/>
    <property type="match status" value="1"/>
</dbReference>
<comment type="subcellular location">
    <subcellularLocation>
        <location evidence="1">Secreted</location>
    </subcellularLocation>
</comment>
<keyword evidence="5" id="KW-1133">Transmembrane helix</keyword>
<evidence type="ECO:0000256" key="5">
    <source>
        <dbReference type="SAM" id="Phobius"/>
    </source>
</evidence>
<dbReference type="GO" id="GO:0005576">
    <property type="term" value="C:extracellular region"/>
    <property type="evidence" value="ECO:0007669"/>
    <property type="project" value="UniProtKB-SubCell"/>
</dbReference>
<feature type="compositionally biased region" description="Polar residues" evidence="4">
    <location>
        <begin position="1495"/>
        <end position="1514"/>
    </location>
</feature>
<dbReference type="Pfam" id="PF17210">
    <property type="entry name" value="SdrD_B"/>
    <property type="match status" value="10"/>
</dbReference>
<evidence type="ECO:0000259" key="7">
    <source>
        <dbReference type="Pfam" id="PF17210"/>
    </source>
</evidence>
<feature type="domain" description="SD-repeat containing protein B" evidence="7">
    <location>
        <begin position="857"/>
        <end position="982"/>
    </location>
</feature>
<feature type="region of interest" description="Disordered" evidence="4">
    <location>
        <begin position="1885"/>
        <end position="1923"/>
    </location>
</feature>
<evidence type="ECO:0000256" key="2">
    <source>
        <dbReference type="ARBA" id="ARBA00022525"/>
    </source>
</evidence>
<feature type="domain" description="SD-repeat containing protein B" evidence="7">
    <location>
        <begin position="1806"/>
        <end position="1929"/>
    </location>
</feature>
<feature type="domain" description="SD-repeat containing protein B" evidence="7">
    <location>
        <begin position="723"/>
        <end position="848"/>
    </location>
</feature>
<feature type="compositionally biased region" description="Basic and acidic residues" evidence="4">
    <location>
        <begin position="1755"/>
        <end position="1766"/>
    </location>
</feature>
<feature type="domain" description="SD-repeat containing protein B" evidence="7">
    <location>
        <begin position="1403"/>
        <end position="1527"/>
    </location>
</feature>
<dbReference type="InterPro" id="IPR013783">
    <property type="entry name" value="Ig-like_fold"/>
</dbReference>
<dbReference type="NCBIfam" id="TIGR01167">
    <property type="entry name" value="LPXTG_anchor"/>
    <property type="match status" value="1"/>
</dbReference>
<keyword evidence="3 6" id="KW-0732">Signal</keyword>
<dbReference type="PANTHER" id="PTHR23303">
    <property type="entry name" value="CARBOXYPEPTIDASE REGULATORY REGION-CONTAINING"/>
    <property type="match status" value="1"/>
</dbReference>
<dbReference type="InterPro" id="IPR033764">
    <property type="entry name" value="Sdr_B"/>
</dbReference>
<feature type="domain" description="SD-repeat containing protein B" evidence="7">
    <location>
        <begin position="1671"/>
        <end position="1777"/>
    </location>
</feature>
<evidence type="ECO:0000313" key="8">
    <source>
        <dbReference type="EMBL" id="XBH21532.1"/>
    </source>
</evidence>
<dbReference type="InterPro" id="IPR051417">
    <property type="entry name" value="SDr/BOS_complex"/>
</dbReference>
<feature type="compositionally biased region" description="Polar residues" evidence="4">
    <location>
        <begin position="820"/>
        <end position="831"/>
    </location>
</feature>
<dbReference type="SUPFAM" id="SSF117074">
    <property type="entry name" value="Hypothetical protein PA1324"/>
    <property type="match status" value="10"/>
</dbReference>
<evidence type="ECO:0000256" key="4">
    <source>
        <dbReference type="SAM" id="MobiDB-lite"/>
    </source>
</evidence>
<feature type="region of interest" description="Disordered" evidence="4">
    <location>
        <begin position="1605"/>
        <end position="1653"/>
    </location>
</feature>
<feature type="region of interest" description="Disordered" evidence="4">
    <location>
        <begin position="1344"/>
        <end position="1388"/>
    </location>
</feature>
<organism evidence="8">
    <name type="scientific">Jonesiaceae bacterium BS-20</name>
    <dbReference type="NCBI Taxonomy" id="3120821"/>
    <lineage>
        <taxon>Bacteria</taxon>
        <taxon>Bacillati</taxon>
        <taxon>Actinomycetota</taxon>
        <taxon>Actinomycetes</taxon>
        <taxon>Micrococcales</taxon>
        <taxon>Jonesiaceae</taxon>
    </lineage>
</organism>
<feature type="signal peptide" evidence="6">
    <location>
        <begin position="1"/>
        <end position="27"/>
    </location>
</feature>
<feature type="chain" id="PRO_5043873667" evidence="6">
    <location>
        <begin position="28"/>
        <end position="1972"/>
    </location>
</feature>